<feature type="region of interest" description="Disordered" evidence="1">
    <location>
        <begin position="150"/>
        <end position="187"/>
    </location>
</feature>
<proteinExistence type="predicted"/>
<reference evidence="2 3" key="1">
    <citation type="journal article" date="2014" name="Genome Announc.">
        <title>Complete Genome Sequence of Mycoplasma ovis Strain Michigan, a Hemoplasma of Sheep with Two Distinct 16S rRNA Genes.</title>
        <authorList>
            <person name="Deshuillers P.L."/>
            <person name="Santos A.P."/>
            <person name="do Nascimento N.C."/>
            <person name="Hampel J.A."/>
            <person name="Bergin I.L."/>
            <person name="Dyson M.C."/>
            <person name="Messick J.B."/>
        </authorList>
    </citation>
    <scope>NUCLEOTIDE SEQUENCE [LARGE SCALE GENOMIC DNA]</scope>
    <source>
        <strain evidence="2 3">Michigan</strain>
    </source>
</reference>
<name>A0ABM5P136_9MOLU</name>
<gene>
    <name evidence="2" type="ORF">OVS_01095</name>
</gene>
<evidence type="ECO:0000313" key="3">
    <source>
        <dbReference type="Proteomes" id="UP000018745"/>
    </source>
</evidence>
<evidence type="ECO:0000256" key="1">
    <source>
        <dbReference type="SAM" id="MobiDB-lite"/>
    </source>
</evidence>
<organism evidence="2 3">
    <name type="scientific">Mycoplasma ovis str. Michigan</name>
    <dbReference type="NCBI Taxonomy" id="1415773"/>
    <lineage>
        <taxon>Bacteria</taxon>
        <taxon>Bacillati</taxon>
        <taxon>Mycoplasmatota</taxon>
        <taxon>Mollicutes</taxon>
        <taxon>Mycoplasmataceae</taxon>
        <taxon>Mycoplasma</taxon>
    </lineage>
</organism>
<keyword evidence="3" id="KW-1185">Reference proteome</keyword>
<dbReference type="EMBL" id="CP006935">
    <property type="protein sequence ID" value="AHC40180.1"/>
    <property type="molecule type" value="Genomic_DNA"/>
</dbReference>
<protein>
    <submittedName>
        <fullName evidence="2">Uncharacterized protein</fullName>
    </submittedName>
</protein>
<evidence type="ECO:0000313" key="2">
    <source>
        <dbReference type="EMBL" id="AHC40180.1"/>
    </source>
</evidence>
<accession>A0ABM5P136</accession>
<dbReference type="Proteomes" id="UP000018745">
    <property type="component" value="Chromosome"/>
</dbReference>
<sequence length="187" mass="20726">MSLVGAEIKQQEKISVETKASVNPMEEAMKMIGDVQSGQQTKSTKGCFWLSDSGGHRLFICANNLESSNSSLFLFSYKWKEKETKKVVKITQKIGHSNSQPILMQFENGDNENLPREASTSLASLWKEWKGSDFSTSSCKLTGDNGSPANYSLTCPNPKTQPQTPSTWTKKVSRNDMTLSDNSSTKK</sequence>
<dbReference type="RefSeq" id="WP_024071008.1">
    <property type="nucleotide sequence ID" value="NC_023062.1"/>
</dbReference>